<feature type="binding site" evidence="15">
    <location>
        <position position="471"/>
    </location>
    <ligand>
        <name>Mg(2+)</name>
        <dbReference type="ChEBI" id="CHEBI:18420"/>
        <note>shared with alpha subunit</note>
    </ligand>
</feature>
<dbReference type="PROSITE" id="PS50886">
    <property type="entry name" value="TRBD"/>
    <property type="match status" value="1"/>
</dbReference>
<evidence type="ECO:0000313" key="21">
    <source>
        <dbReference type="Proteomes" id="UP000484164"/>
    </source>
</evidence>
<keyword evidence="13 15" id="KW-0030">Aminoacyl-tRNA synthetase</keyword>
<evidence type="ECO:0000313" key="20">
    <source>
        <dbReference type="EMBL" id="KAB2817050.1"/>
    </source>
</evidence>
<dbReference type="InterPro" id="IPR041616">
    <property type="entry name" value="PheRS_beta_core"/>
</dbReference>
<dbReference type="GO" id="GO:0005524">
    <property type="term" value="F:ATP binding"/>
    <property type="evidence" value="ECO:0007669"/>
    <property type="project" value="UniProtKB-UniRule"/>
</dbReference>
<reference evidence="20 21" key="1">
    <citation type="submission" date="2019-10" db="EMBL/GenBank/DDBJ databases">
        <title>Genome sequence of Phaeocystidibacter marisrubri JCM30614 (type strain).</title>
        <authorList>
            <person name="Bowman J.P."/>
        </authorList>
    </citation>
    <scope>NUCLEOTIDE SEQUENCE [LARGE SCALE GENOMIC DNA]</scope>
    <source>
        <strain evidence="20 21">JCM 30614</strain>
    </source>
</reference>
<dbReference type="Gene3D" id="2.40.50.140">
    <property type="entry name" value="Nucleic acid-binding proteins"/>
    <property type="match status" value="1"/>
</dbReference>
<dbReference type="GO" id="GO:0000287">
    <property type="term" value="F:magnesium ion binding"/>
    <property type="evidence" value="ECO:0007669"/>
    <property type="project" value="UniProtKB-UniRule"/>
</dbReference>
<accession>A0A6L3ZIP1</accession>
<gene>
    <name evidence="15" type="primary">pheT</name>
    <name evidence="20" type="ORF">F8C82_01250</name>
</gene>
<evidence type="ECO:0000256" key="13">
    <source>
        <dbReference type="ARBA" id="ARBA00023146"/>
    </source>
</evidence>
<dbReference type="PANTHER" id="PTHR10947:SF0">
    <property type="entry name" value="PHENYLALANINE--TRNA LIGASE BETA SUBUNIT"/>
    <property type="match status" value="1"/>
</dbReference>
<dbReference type="FunFam" id="3.30.70.380:FF:000001">
    <property type="entry name" value="Phenylalanine--tRNA ligase beta subunit"/>
    <property type="match status" value="1"/>
</dbReference>
<feature type="domain" description="TRNA-binding" evidence="17">
    <location>
        <begin position="45"/>
        <end position="158"/>
    </location>
</feature>
<proteinExistence type="inferred from homology"/>
<dbReference type="PROSITE" id="PS51483">
    <property type="entry name" value="B5"/>
    <property type="match status" value="1"/>
</dbReference>
<organism evidence="20 21">
    <name type="scientific">Phaeocystidibacter marisrubri</name>
    <dbReference type="NCBI Taxonomy" id="1577780"/>
    <lineage>
        <taxon>Bacteria</taxon>
        <taxon>Pseudomonadati</taxon>
        <taxon>Bacteroidota</taxon>
        <taxon>Flavobacteriia</taxon>
        <taxon>Flavobacteriales</taxon>
        <taxon>Phaeocystidibacteraceae</taxon>
        <taxon>Phaeocystidibacter</taxon>
    </lineage>
</organism>
<dbReference type="SUPFAM" id="SSF46955">
    <property type="entry name" value="Putative DNA-binding domain"/>
    <property type="match status" value="1"/>
</dbReference>
<dbReference type="InterPro" id="IPR002547">
    <property type="entry name" value="tRNA-bd_dom"/>
</dbReference>
<keyword evidence="6 15" id="KW-0436">Ligase</keyword>
<feature type="binding site" evidence="15">
    <location>
        <position position="477"/>
    </location>
    <ligand>
        <name>Mg(2+)</name>
        <dbReference type="ChEBI" id="CHEBI:18420"/>
        <note>shared with alpha subunit</note>
    </ligand>
</feature>
<comment type="similarity">
    <text evidence="2 15">Belongs to the phenylalanyl-tRNA synthetase beta subunit family. Type 1 subfamily.</text>
</comment>
<feature type="domain" description="FDX-ACB" evidence="18">
    <location>
        <begin position="719"/>
        <end position="812"/>
    </location>
</feature>
<comment type="catalytic activity">
    <reaction evidence="14 15">
        <text>tRNA(Phe) + L-phenylalanine + ATP = L-phenylalanyl-tRNA(Phe) + AMP + diphosphate + H(+)</text>
        <dbReference type="Rhea" id="RHEA:19413"/>
        <dbReference type="Rhea" id="RHEA-COMP:9668"/>
        <dbReference type="Rhea" id="RHEA-COMP:9699"/>
        <dbReference type="ChEBI" id="CHEBI:15378"/>
        <dbReference type="ChEBI" id="CHEBI:30616"/>
        <dbReference type="ChEBI" id="CHEBI:33019"/>
        <dbReference type="ChEBI" id="CHEBI:58095"/>
        <dbReference type="ChEBI" id="CHEBI:78442"/>
        <dbReference type="ChEBI" id="CHEBI:78531"/>
        <dbReference type="ChEBI" id="CHEBI:456215"/>
        <dbReference type="EC" id="6.1.1.20"/>
    </reaction>
</comment>
<dbReference type="EMBL" id="WBVQ01000001">
    <property type="protein sequence ID" value="KAB2817050.1"/>
    <property type="molecule type" value="Genomic_DNA"/>
</dbReference>
<evidence type="ECO:0000256" key="10">
    <source>
        <dbReference type="ARBA" id="ARBA00022842"/>
    </source>
</evidence>
<evidence type="ECO:0000259" key="18">
    <source>
        <dbReference type="PROSITE" id="PS51447"/>
    </source>
</evidence>
<dbReference type="Pfam" id="PF03147">
    <property type="entry name" value="FDX-ACB"/>
    <property type="match status" value="1"/>
</dbReference>
<dbReference type="NCBIfam" id="NF045760">
    <property type="entry name" value="YtpR"/>
    <property type="match status" value="1"/>
</dbReference>
<dbReference type="SMART" id="SM00873">
    <property type="entry name" value="B3_4"/>
    <property type="match status" value="1"/>
</dbReference>
<evidence type="ECO:0000256" key="12">
    <source>
        <dbReference type="ARBA" id="ARBA00022917"/>
    </source>
</evidence>
<evidence type="ECO:0000256" key="7">
    <source>
        <dbReference type="ARBA" id="ARBA00022723"/>
    </source>
</evidence>
<dbReference type="InterPro" id="IPR036690">
    <property type="entry name" value="Fdx_antiC-bd_sf"/>
</dbReference>
<name>A0A6L3ZIP1_9FLAO</name>
<evidence type="ECO:0000256" key="5">
    <source>
        <dbReference type="ARBA" id="ARBA00022555"/>
    </source>
</evidence>
<comment type="subcellular location">
    <subcellularLocation>
        <location evidence="1 15">Cytoplasm</location>
    </subcellularLocation>
</comment>
<evidence type="ECO:0000256" key="4">
    <source>
        <dbReference type="ARBA" id="ARBA00022490"/>
    </source>
</evidence>
<evidence type="ECO:0000256" key="15">
    <source>
        <dbReference type="HAMAP-Rule" id="MF_00283"/>
    </source>
</evidence>
<dbReference type="GO" id="GO:0009328">
    <property type="term" value="C:phenylalanine-tRNA ligase complex"/>
    <property type="evidence" value="ECO:0007669"/>
    <property type="project" value="TreeGrafter"/>
</dbReference>
<dbReference type="GO" id="GO:0000049">
    <property type="term" value="F:tRNA binding"/>
    <property type="evidence" value="ECO:0007669"/>
    <property type="project" value="UniProtKB-UniRule"/>
</dbReference>
<comment type="cofactor">
    <cofactor evidence="15">
        <name>Mg(2+)</name>
        <dbReference type="ChEBI" id="CHEBI:18420"/>
    </cofactor>
    <text evidence="15">Binds 2 magnesium ions per tetramer.</text>
</comment>
<dbReference type="SUPFAM" id="SSF56037">
    <property type="entry name" value="PheT/TilS domain"/>
    <property type="match status" value="1"/>
</dbReference>
<dbReference type="InterPro" id="IPR005147">
    <property type="entry name" value="tRNA_synthase_B5-dom"/>
</dbReference>
<dbReference type="RefSeq" id="WP_151691621.1">
    <property type="nucleotide sequence ID" value="NZ_BMGX01000002.1"/>
</dbReference>
<dbReference type="PROSITE" id="PS51447">
    <property type="entry name" value="FDX_ACB"/>
    <property type="match status" value="1"/>
</dbReference>
<keyword evidence="10 15" id="KW-0460">Magnesium</keyword>
<dbReference type="Gene3D" id="3.30.56.10">
    <property type="match status" value="2"/>
</dbReference>
<dbReference type="HAMAP" id="MF_00283">
    <property type="entry name" value="Phe_tRNA_synth_beta1"/>
    <property type="match status" value="1"/>
</dbReference>
<dbReference type="GO" id="GO:0004826">
    <property type="term" value="F:phenylalanine-tRNA ligase activity"/>
    <property type="evidence" value="ECO:0007669"/>
    <property type="project" value="UniProtKB-UniRule"/>
</dbReference>
<dbReference type="InterPro" id="IPR009061">
    <property type="entry name" value="DNA-bd_dom_put_sf"/>
</dbReference>
<dbReference type="NCBIfam" id="TIGR00472">
    <property type="entry name" value="pheT_bact"/>
    <property type="match status" value="1"/>
</dbReference>
<dbReference type="AlphaFoldDB" id="A0A6L3ZIP1"/>
<dbReference type="Pfam" id="PF03484">
    <property type="entry name" value="B5"/>
    <property type="match status" value="1"/>
</dbReference>
<keyword evidence="8 15" id="KW-0547">Nucleotide-binding</keyword>
<dbReference type="Pfam" id="PF01588">
    <property type="entry name" value="tRNA_bind"/>
    <property type="match status" value="1"/>
</dbReference>
<evidence type="ECO:0000259" key="19">
    <source>
        <dbReference type="PROSITE" id="PS51483"/>
    </source>
</evidence>
<keyword evidence="12 15" id="KW-0648">Protein biosynthesis</keyword>
<dbReference type="SUPFAM" id="SSF54991">
    <property type="entry name" value="Anticodon-binding domain of PheRS"/>
    <property type="match status" value="1"/>
</dbReference>
<comment type="caution">
    <text evidence="20">The sequence shown here is derived from an EMBL/GenBank/DDBJ whole genome shotgun (WGS) entry which is preliminary data.</text>
</comment>
<dbReference type="InterPro" id="IPR045864">
    <property type="entry name" value="aa-tRNA-synth_II/BPL/LPL"/>
</dbReference>
<keyword evidence="11 16" id="KW-0694">RNA-binding</keyword>
<dbReference type="InterPro" id="IPR045060">
    <property type="entry name" value="Phe-tRNA-ligase_IIc_bsu"/>
</dbReference>
<feature type="binding site" evidence="15">
    <location>
        <position position="481"/>
    </location>
    <ligand>
        <name>Mg(2+)</name>
        <dbReference type="ChEBI" id="CHEBI:18420"/>
        <note>shared with alpha subunit</note>
    </ligand>
</feature>
<dbReference type="InterPro" id="IPR033714">
    <property type="entry name" value="tRNA_bind_bactPheRS"/>
</dbReference>
<dbReference type="CDD" id="cd02796">
    <property type="entry name" value="tRNA_bind_bactPheRS"/>
    <property type="match status" value="1"/>
</dbReference>
<comment type="subunit">
    <text evidence="3 15">Tetramer of two alpha and two beta subunits.</text>
</comment>
<feature type="binding site" evidence="15">
    <location>
        <position position="480"/>
    </location>
    <ligand>
        <name>Mg(2+)</name>
        <dbReference type="ChEBI" id="CHEBI:18420"/>
        <note>shared with alpha subunit</note>
    </ligand>
</feature>
<dbReference type="InterPro" id="IPR005146">
    <property type="entry name" value="B3/B4_tRNA-bd"/>
</dbReference>
<evidence type="ECO:0000256" key="14">
    <source>
        <dbReference type="ARBA" id="ARBA00049255"/>
    </source>
</evidence>
<keyword evidence="9 15" id="KW-0067">ATP-binding</keyword>
<evidence type="ECO:0000256" key="9">
    <source>
        <dbReference type="ARBA" id="ARBA00022840"/>
    </source>
</evidence>
<sequence length="812" mass="90166">MTISYSWLRRYLNFDPAVVTPTLVSEILTRTGLEVEGMEEIESIKGGLKGVVIGKVLTCEQHPDADRLKVTTVDVGGDEPINIVCGAPNVAAGQYVPVATIGAVLYPGGGEEALKIKKGKIRGSVSEGMICAEDELGMGVSHDGILVLEETTVGTPAAEYFNIENDIVFEIGLTPNRTDALGHYGVARDLRAGLLRDGIETQLSLPSVVAFTPEHKERPFKLTIEDTEGCPQFYGVTLTDVKVGESPSWLKNALLSIGLQPVNNIVDVTNFVLHETGHPLHAYDGDKVANDHLLVRTLPKGTKFITLDEKERTLDASDLMIADSNGGKCIAGVFGGLDSGVSNGTTTVFLEAAWFNPVRIRKTAKRHALNTDASFRYERGVDPALTEYALKRAALLMCEVAGAKIGSDIVSEVTQKFEEPQIHLSYKRINALLGQAIPREDILSILDSLEFRIIGENGDALHVAVPLYRWDVTREADVVEEILRIFGFDNIEFPEGMRMNLPHNEPRHPDDLRRLAASTLAGIGLSEIMNNSLTKRSYYEDNTDFPIENCVDILNPLSQDLGVMRMTLLLGGLETIAYNRNRQQKTIRAFEFGNVYRKNESEKYSENKRLGIWVSGPRQAAHWSTPSTDSSFFTLKGIVEAFLGRFNLNFFYKTLGENGVLADGLELNVQGRAVGTLGYVSRKYMKMCDIDEVVFYADIDWDMLVTMITRSVVKYADLPKTFAVQRDLALLVDTSVQYADLEKIAKRTEKKWLKEVDLFDVYEGKNLPEGKKSYGLRFTILDAEKTLNDKQLDQTMAKIQSALEREFQAELR</sequence>
<dbReference type="GO" id="GO:0006432">
    <property type="term" value="P:phenylalanyl-tRNA aminoacylation"/>
    <property type="evidence" value="ECO:0007669"/>
    <property type="project" value="UniProtKB-UniRule"/>
</dbReference>
<dbReference type="SMART" id="SM00896">
    <property type="entry name" value="FDX-ACB"/>
    <property type="match status" value="1"/>
</dbReference>
<dbReference type="Proteomes" id="UP000484164">
    <property type="component" value="Unassembled WGS sequence"/>
</dbReference>
<dbReference type="Pfam" id="PF17759">
    <property type="entry name" value="tRNA_synthFbeta"/>
    <property type="match status" value="1"/>
</dbReference>
<dbReference type="PANTHER" id="PTHR10947">
    <property type="entry name" value="PHENYLALANYL-TRNA SYNTHETASE BETA CHAIN AND LEUCINE-RICH REPEAT-CONTAINING PROTEIN 47"/>
    <property type="match status" value="1"/>
</dbReference>
<feature type="domain" description="B5" evidence="19">
    <location>
        <begin position="417"/>
        <end position="493"/>
    </location>
</feature>
<dbReference type="Gene3D" id="3.50.40.10">
    <property type="entry name" value="Phenylalanyl-trna Synthetase, Chain B, domain 3"/>
    <property type="match status" value="1"/>
</dbReference>
<dbReference type="OrthoDB" id="9805455at2"/>
<keyword evidence="21" id="KW-1185">Reference proteome</keyword>
<dbReference type="Gene3D" id="3.30.930.10">
    <property type="entry name" value="Bira Bifunctional Protein, Domain 2"/>
    <property type="match status" value="1"/>
</dbReference>
<dbReference type="SUPFAM" id="SSF55681">
    <property type="entry name" value="Class II aaRS and biotin synthetases"/>
    <property type="match status" value="1"/>
</dbReference>
<dbReference type="CDD" id="cd00769">
    <property type="entry name" value="PheRS_beta_core"/>
    <property type="match status" value="1"/>
</dbReference>
<evidence type="ECO:0000256" key="1">
    <source>
        <dbReference type="ARBA" id="ARBA00004496"/>
    </source>
</evidence>
<dbReference type="SMART" id="SM00874">
    <property type="entry name" value="B5"/>
    <property type="match status" value="1"/>
</dbReference>
<dbReference type="InterPro" id="IPR012340">
    <property type="entry name" value="NA-bd_OB-fold"/>
</dbReference>
<dbReference type="InterPro" id="IPR020825">
    <property type="entry name" value="Phe-tRNA_synthase-like_B3/B4"/>
</dbReference>
<evidence type="ECO:0000256" key="8">
    <source>
        <dbReference type="ARBA" id="ARBA00022741"/>
    </source>
</evidence>
<dbReference type="FunFam" id="2.40.50.140:FF:000045">
    <property type="entry name" value="Phenylalanine--tRNA ligase beta subunit"/>
    <property type="match status" value="1"/>
</dbReference>
<keyword evidence="5 16" id="KW-0820">tRNA-binding</keyword>
<keyword evidence="7 15" id="KW-0479">Metal-binding</keyword>
<dbReference type="Pfam" id="PF03483">
    <property type="entry name" value="B3_4"/>
    <property type="match status" value="1"/>
</dbReference>
<evidence type="ECO:0000259" key="17">
    <source>
        <dbReference type="PROSITE" id="PS50886"/>
    </source>
</evidence>
<keyword evidence="4 15" id="KW-0963">Cytoplasm</keyword>
<dbReference type="InterPro" id="IPR005121">
    <property type="entry name" value="Fdx_antiC-bd"/>
</dbReference>
<evidence type="ECO:0000256" key="16">
    <source>
        <dbReference type="PROSITE-ProRule" id="PRU00209"/>
    </source>
</evidence>
<dbReference type="SUPFAM" id="SSF50249">
    <property type="entry name" value="Nucleic acid-binding proteins"/>
    <property type="match status" value="1"/>
</dbReference>
<dbReference type="Gene3D" id="3.30.70.380">
    <property type="entry name" value="Ferrodoxin-fold anticodon-binding domain"/>
    <property type="match status" value="1"/>
</dbReference>
<dbReference type="InterPro" id="IPR004532">
    <property type="entry name" value="Phe-tRNA-ligase_IIc_bsu_bact"/>
</dbReference>
<evidence type="ECO:0000256" key="11">
    <source>
        <dbReference type="ARBA" id="ARBA00022884"/>
    </source>
</evidence>
<evidence type="ECO:0000256" key="2">
    <source>
        <dbReference type="ARBA" id="ARBA00008653"/>
    </source>
</evidence>
<evidence type="ECO:0000256" key="6">
    <source>
        <dbReference type="ARBA" id="ARBA00022598"/>
    </source>
</evidence>
<dbReference type="EC" id="6.1.1.20" evidence="15"/>
<protein>
    <recommendedName>
        <fullName evidence="15">Phenylalanine--tRNA ligase beta subunit</fullName>
        <ecNumber evidence="15">6.1.1.20</ecNumber>
    </recommendedName>
    <alternativeName>
        <fullName evidence="15">Phenylalanyl-tRNA synthetase beta subunit</fullName>
        <shortName evidence="15">PheRS</shortName>
    </alternativeName>
</protein>
<evidence type="ECO:0000256" key="3">
    <source>
        <dbReference type="ARBA" id="ARBA00011209"/>
    </source>
</evidence>